<organism evidence="1 2">
    <name type="scientific">Oceaniovalibus guishaninsula JLT2003</name>
    <dbReference type="NCBI Taxonomy" id="1231392"/>
    <lineage>
        <taxon>Bacteria</taxon>
        <taxon>Pseudomonadati</taxon>
        <taxon>Pseudomonadota</taxon>
        <taxon>Alphaproteobacteria</taxon>
        <taxon>Rhodobacterales</taxon>
        <taxon>Roseobacteraceae</taxon>
        <taxon>Oceaniovalibus</taxon>
    </lineage>
</organism>
<proteinExistence type="predicted"/>
<comment type="caution">
    <text evidence="1">The sequence shown here is derived from an EMBL/GenBank/DDBJ whole genome shotgun (WGS) entry which is preliminary data.</text>
</comment>
<protein>
    <recommendedName>
        <fullName evidence="3">Lipoprotein</fullName>
    </recommendedName>
</protein>
<dbReference type="PATRIC" id="fig|1231392.3.peg.2515"/>
<dbReference type="STRING" id="1231392.OCGS_2501"/>
<dbReference type="RefSeq" id="WP_007427653.1">
    <property type="nucleotide sequence ID" value="NZ_AMGO01000054.1"/>
</dbReference>
<dbReference type="Pfam" id="PF12915">
    <property type="entry name" value="DUF3833"/>
    <property type="match status" value="1"/>
</dbReference>
<dbReference type="eggNOG" id="ENOG5031DNS">
    <property type="taxonomic scope" value="Bacteria"/>
</dbReference>
<evidence type="ECO:0008006" key="3">
    <source>
        <dbReference type="Google" id="ProtNLM"/>
    </source>
</evidence>
<reference evidence="1 2" key="1">
    <citation type="journal article" date="2012" name="J. Bacteriol.">
        <title>Draft Genome Sequence of Oceaniovalibus guishaninsula JLT2003T.</title>
        <authorList>
            <person name="Tang K."/>
            <person name="Liu K."/>
            <person name="Jiao N."/>
        </authorList>
    </citation>
    <scope>NUCLEOTIDE SEQUENCE [LARGE SCALE GENOMIC DNA]</scope>
    <source>
        <strain evidence="1 2">JLT2003</strain>
    </source>
</reference>
<keyword evidence="2" id="KW-1185">Reference proteome</keyword>
<accession>K2H756</accession>
<sequence>MSVLLILTTFLALIVLAVLLRDRFLSFRGQDALDYTGLGPQFDPRVHLAGAMVCDGVIFGPTGRVASCFTGRITGRWDGDRGDLTMDFVYDSGARQSRNWKLTLLLDGSLTGLADDVKGQGQGAMAGPAMQLRYRIALPPDAGGHVLSAVDWMYLTRDGHIVNRSQFRKYGILVAELVGSIRPDAPSENDAPGEGDGQ</sequence>
<gene>
    <name evidence="1" type="ORF">OCGS_2501</name>
</gene>
<name>K2H756_9RHOB</name>
<evidence type="ECO:0000313" key="2">
    <source>
        <dbReference type="Proteomes" id="UP000006765"/>
    </source>
</evidence>
<dbReference type="InterPro" id="IPR024409">
    <property type="entry name" value="DUF3833"/>
</dbReference>
<dbReference type="EMBL" id="AMGO01000054">
    <property type="protein sequence ID" value="EKE43463.1"/>
    <property type="molecule type" value="Genomic_DNA"/>
</dbReference>
<dbReference type="Proteomes" id="UP000006765">
    <property type="component" value="Unassembled WGS sequence"/>
</dbReference>
<evidence type="ECO:0000313" key="1">
    <source>
        <dbReference type="EMBL" id="EKE43463.1"/>
    </source>
</evidence>
<dbReference type="AlphaFoldDB" id="K2H756"/>